<dbReference type="EMBL" id="CM002237">
    <property type="protein sequence ID" value="ESA43598.1"/>
    <property type="molecule type" value="Genomic_DNA"/>
</dbReference>
<dbReference type="SMR" id="V5IQ01"/>
<organism evidence="2 3">
    <name type="scientific">Neurospora crassa (strain ATCC 24698 / 74-OR23-1A / CBS 708.71 / DSM 1257 / FGSC 987)</name>
    <dbReference type="NCBI Taxonomy" id="367110"/>
    <lineage>
        <taxon>Eukaryota</taxon>
        <taxon>Fungi</taxon>
        <taxon>Dikarya</taxon>
        <taxon>Ascomycota</taxon>
        <taxon>Pezizomycotina</taxon>
        <taxon>Sordariomycetes</taxon>
        <taxon>Sordariomycetidae</taxon>
        <taxon>Sordariales</taxon>
        <taxon>Sordariaceae</taxon>
        <taxon>Neurospora</taxon>
    </lineage>
</organism>
<dbReference type="GeneID" id="3872063"/>
<sequence>MSSTGAQGRLGQERDTVAAVKQRHKHDSNPKVGASTSTMNVHLKLPQQLEIPSPRPHARQASYRCFLLPFVLRQVVFPAIQAYHCRHSDVIFSRLTLTSSIVSGNRISSISLSRPRSQRDSVHQMAKPHSASVGICQLPSCMESSFPFRRRNEPSSASTGMIRASIIGCPRARSGQEPPRIICSHSPSISSRNPMCLRGLDRRVIVSCKECVFTPKSLPIFPCPSLPRHGGIGFSIH</sequence>
<dbReference type="RefSeq" id="XP_011393511.1">
    <property type="nucleotide sequence ID" value="XM_011395209.1"/>
</dbReference>
<protein>
    <submittedName>
        <fullName evidence="2">Uncharacterized protein</fullName>
    </submittedName>
</protein>
<dbReference type="VEuPathDB" id="FungiDB:NCU01819"/>
<keyword evidence="3" id="KW-1185">Reference proteome</keyword>
<reference evidence="2" key="2">
    <citation type="submission" date="2013-04" db="EMBL/GenBank/DDBJ databases">
        <title>The Genome Sequence of Neurospora crassa strain OR74A.</title>
        <authorList>
            <consortium name="The Broad Institute Genome Sequencing Platform"/>
            <person name="Galagan J."/>
            <person name="Henn M.R."/>
            <person name="Hood H."/>
            <person name="Radford A."/>
            <person name="Collins R.A."/>
            <person name="Walker B."/>
            <person name="Young S.K."/>
            <person name="Zeng Q."/>
            <person name="Gargeya S."/>
            <person name="Fitzgerald M."/>
            <person name="Haas B."/>
            <person name="Abouelleil A."/>
            <person name="Allen A.W."/>
            <person name="Alvarado L."/>
            <person name="Arachchi H.M."/>
            <person name="Berlin A."/>
            <person name="Chapman S.B."/>
            <person name="Chen Z."/>
            <person name="Gainer-Dewar J."/>
            <person name="Gnerre S."/>
            <person name="Goldberg J."/>
            <person name="Griggs A."/>
            <person name="Gujja S."/>
            <person name="Hansen M."/>
            <person name="Howarth C."/>
            <person name="Imamovic A."/>
            <person name="Ireland A."/>
            <person name="Larimer J.B."/>
            <person name="McCowan C."/>
            <person name="Murphy C."/>
            <person name="Pearson M.D."/>
            <person name="Poon T.W."/>
            <person name="Priest M."/>
            <person name="Roberts A."/>
            <person name="Saif S."/>
            <person name="Shea T.D."/>
            <person name="Sisk P."/>
            <person name="Shea T."/>
            <person name="Sykes S."/>
            <person name="Zucker J."/>
            <person name="Kodira C."/>
            <person name="Bowman B."/>
            <person name="Colot H."/>
            <person name="Ebbole D."/>
            <person name="Rasmussen C."/>
            <person name="Baker C."/>
            <person name="Kalkman E."/>
            <person name="Chen C.-H."/>
            <person name="Shi M."/>
            <person name="Mathur R."/>
            <person name="Lambreghts R."/>
            <person name="Collopy P."/>
            <person name="Mehra A."/>
            <person name="Schweredtfeger C."/>
            <person name="Hong C."/>
            <person name="Belden W."/>
            <person name="Glass N.L."/>
            <person name="Borkovich K."/>
            <person name="Dunlap J."/>
            <person name="Lander E."/>
            <person name="Wortman J."/>
            <person name="Nusbaum C."/>
            <person name="Sachs M."/>
            <person name="Birren B."/>
        </authorList>
    </citation>
    <scope>NUCLEOTIDE SEQUENCE</scope>
    <source>
        <strain evidence="2">OR74A</strain>
    </source>
</reference>
<evidence type="ECO:0000313" key="3">
    <source>
        <dbReference type="Proteomes" id="UP000001805"/>
    </source>
</evidence>
<feature type="region of interest" description="Disordered" evidence="1">
    <location>
        <begin position="1"/>
        <end position="35"/>
    </location>
</feature>
<dbReference type="KEGG" id="ncr:NCU01819"/>
<evidence type="ECO:0000256" key="1">
    <source>
        <dbReference type="SAM" id="MobiDB-lite"/>
    </source>
</evidence>
<gene>
    <name evidence="2" type="ORF">NCU01819</name>
</gene>
<reference evidence="2 3" key="1">
    <citation type="journal article" date="2003" name="Nature">
        <title>The genome sequence of the filamentous fungus Neurospora crassa.</title>
        <authorList>
            <person name="Galagan J.E."/>
            <person name="Calvo S.E."/>
            <person name="Borkovich K.A."/>
            <person name="Selker E.U."/>
            <person name="Read N.D."/>
            <person name="Jaffe D."/>
            <person name="FitzHugh W."/>
            <person name="Ma L.J."/>
            <person name="Smirnov S."/>
            <person name="Purcell S."/>
            <person name="Rehman B."/>
            <person name="Elkins T."/>
            <person name="Engels R."/>
            <person name="Wang S."/>
            <person name="Nielsen C.B."/>
            <person name="Butler J."/>
            <person name="Endrizzi M."/>
            <person name="Qui D."/>
            <person name="Ianakiev P."/>
            <person name="Bell-Pedersen D."/>
            <person name="Nelson M.A."/>
            <person name="Werner-Washburne M."/>
            <person name="Selitrennikoff C.P."/>
            <person name="Kinsey J.A."/>
            <person name="Braun E.L."/>
            <person name="Zelter A."/>
            <person name="Schulte U."/>
            <person name="Kothe G.O."/>
            <person name="Jedd G."/>
            <person name="Mewes W."/>
            <person name="Staben C."/>
            <person name="Marcotte E."/>
            <person name="Greenberg D."/>
            <person name="Roy A."/>
            <person name="Foley K."/>
            <person name="Naylor J."/>
            <person name="Stange-Thomann N."/>
            <person name="Barrett R."/>
            <person name="Gnerre S."/>
            <person name="Kamal M."/>
            <person name="Kamvysselis M."/>
            <person name="Mauceli E."/>
            <person name="Bielke C."/>
            <person name="Rudd S."/>
            <person name="Frishman D."/>
            <person name="Krystofova S."/>
            <person name="Rasmussen C."/>
            <person name="Metzenberg R.L."/>
            <person name="Perkins D.D."/>
            <person name="Kroken S."/>
            <person name="Cogoni C."/>
            <person name="Macino G."/>
            <person name="Catcheside D."/>
            <person name="Li W."/>
            <person name="Pratt R.J."/>
            <person name="Osmani S.A."/>
            <person name="DeSouza C.P."/>
            <person name="Glass L."/>
            <person name="Orbach M.J."/>
            <person name="Berglund J.A."/>
            <person name="Voelker R."/>
            <person name="Yarden O."/>
            <person name="Plamann M."/>
            <person name="Seiler S."/>
            <person name="Dunlap J."/>
            <person name="Radford A."/>
            <person name="Aramayo R."/>
            <person name="Natvig D.O."/>
            <person name="Alex L.A."/>
            <person name="Mannhaupt G."/>
            <person name="Ebbole D.J."/>
            <person name="Freitag M."/>
            <person name="Paulsen I."/>
            <person name="Sachs M.S."/>
            <person name="Lander E.S."/>
            <person name="Nusbaum C."/>
            <person name="Birren B."/>
        </authorList>
    </citation>
    <scope>NUCLEOTIDE SEQUENCE [LARGE SCALE GENOMIC DNA]</scope>
    <source>
        <strain evidence="3">ATCC 24698 / 74-OR23-1A / CBS 708.71 / DSM 1257 / FGSC 987</strain>
        <strain evidence="2">OR74A</strain>
    </source>
</reference>
<dbReference type="RefSeq" id="XP_011393512.1">
    <property type="nucleotide sequence ID" value="XM_011395210.1"/>
</dbReference>
<accession>V5IQ01</accession>
<dbReference type="InParanoid" id="V5IQ01"/>
<dbReference type="AlphaFoldDB" id="V5IQ01"/>
<proteinExistence type="predicted"/>
<dbReference type="Proteomes" id="UP000001805">
    <property type="component" value="Chromosome 6, Linkage Group II"/>
</dbReference>
<evidence type="ECO:0000313" key="2">
    <source>
        <dbReference type="EMBL" id="ESA43599.1"/>
    </source>
</evidence>
<dbReference type="EMBL" id="CM002237">
    <property type="protein sequence ID" value="ESA43599.1"/>
    <property type="molecule type" value="Genomic_DNA"/>
</dbReference>
<name>V5IQ01_NEUCR</name>